<accession>W5IHW2</accession>
<keyword evidence="2" id="KW-1185">Reference proteome</keyword>
<protein>
    <submittedName>
        <fullName evidence="1">HAD hydrolase, family IA</fullName>
    </submittedName>
</protein>
<dbReference type="PANTHER" id="PTHR18901:SF38">
    <property type="entry name" value="PSEUDOURIDINE-5'-PHOSPHATASE"/>
    <property type="match status" value="1"/>
</dbReference>
<dbReference type="Gene3D" id="1.10.150.240">
    <property type="entry name" value="Putative phosphatase, domain 2"/>
    <property type="match status" value="1"/>
</dbReference>
<comment type="caution">
    <text evidence="1">The sequence shown here is derived from an EMBL/GenBank/DDBJ whole genome shotgun (WGS) entry which is preliminary data.</text>
</comment>
<dbReference type="AlphaFoldDB" id="W5IHW2"/>
<dbReference type="PANTHER" id="PTHR18901">
    <property type="entry name" value="2-DEOXYGLUCOSE-6-PHOSPHATE PHOSPHATASE 2"/>
    <property type="match status" value="1"/>
</dbReference>
<dbReference type="GO" id="GO:0016791">
    <property type="term" value="F:phosphatase activity"/>
    <property type="evidence" value="ECO:0007669"/>
    <property type="project" value="TreeGrafter"/>
</dbReference>
<dbReference type="InterPro" id="IPR036412">
    <property type="entry name" value="HAD-like_sf"/>
</dbReference>
<dbReference type="SUPFAM" id="SSF56784">
    <property type="entry name" value="HAD-like"/>
    <property type="match status" value="1"/>
</dbReference>
<dbReference type="SFLD" id="SFLDG01129">
    <property type="entry name" value="C1.5:_HAD__Beta-PGM__Phosphata"/>
    <property type="match status" value="1"/>
</dbReference>
<evidence type="ECO:0000313" key="1">
    <source>
        <dbReference type="EMBL" id="EFG26603.2"/>
    </source>
</evidence>
<reference evidence="1 2" key="1">
    <citation type="submission" date="2012-01" db="EMBL/GenBank/DDBJ databases">
        <title>The Genome Sequence of Scardovia inopinata F0304.</title>
        <authorList>
            <consortium name="The Broad Institute Genome Sequencing Platform"/>
            <person name="Ward D."/>
            <person name="Earl A."/>
            <person name="Feldgarden M."/>
            <person name="Gevers D."/>
            <person name="Young S."/>
            <person name="Zeng Q."/>
            <person name="Koehrsen M."/>
            <person name="Alvarado L."/>
            <person name="Berlin A.M."/>
            <person name="Borenstein D."/>
            <person name="Chapman S.B."/>
            <person name="Chen Z."/>
            <person name="Engels R."/>
            <person name="Freedman E."/>
            <person name="Gellesch M."/>
            <person name="Goldberg J."/>
            <person name="Griggs A."/>
            <person name="Gujja S."/>
            <person name="Heilman E.R."/>
            <person name="Heiman D.I."/>
            <person name="Hepburn T.A."/>
            <person name="Howarth C."/>
            <person name="Jen D."/>
            <person name="Larson L."/>
            <person name="Mehta T."/>
            <person name="Park D."/>
            <person name="Pearson M."/>
            <person name="Richards J."/>
            <person name="Roberts A."/>
            <person name="Saif S."/>
            <person name="Shea T.D."/>
            <person name="Shenoy N."/>
            <person name="Sisk P."/>
            <person name="Stolte C."/>
            <person name="Sykes S.N."/>
            <person name="Walk T."/>
            <person name="White J."/>
            <person name="Yandava C."/>
            <person name="Izard J."/>
            <person name="Baranova O.V."/>
            <person name="Blanton J.M."/>
            <person name="Tanner A.C."/>
            <person name="Dewhirst F."/>
            <person name="Haas B."/>
            <person name="Nusbaum C."/>
            <person name="Birren B."/>
        </authorList>
    </citation>
    <scope>NUCLEOTIDE SEQUENCE [LARGE SCALE GENOMIC DNA]</scope>
    <source>
        <strain evidence="1 2">F0304</strain>
    </source>
</reference>
<gene>
    <name evidence="1" type="ORF">HMPREF9020_00225</name>
</gene>
<dbReference type="eggNOG" id="COG0637">
    <property type="taxonomic scope" value="Bacteria"/>
</dbReference>
<dbReference type="SFLD" id="SFLDS00003">
    <property type="entry name" value="Haloacid_Dehalogenase"/>
    <property type="match status" value="1"/>
</dbReference>
<dbReference type="Proteomes" id="UP000005777">
    <property type="component" value="Unassembled WGS sequence"/>
</dbReference>
<dbReference type="InterPro" id="IPR023198">
    <property type="entry name" value="PGP-like_dom2"/>
</dbReference>
<keyword evidence="1" id="KW-0378">Hydrolase</keyword>
<dbReference type="Pfam" id="PF00702">
    <property type="entry name" value="Hydrolase"/>
    <property type="match status" value="1"/>
</dbReference>
<evidence type="ECO:0000313" key="2">
    <source>
        <dbReference type="Proteomes" id="UP000005777"/>
    </source>
</evidence>
<organism evidence="1 2">
    <name type="scientific">Scardovia inopinata F0304</name>
    <dbReference type="NCBI Taxonomy" id="641146"/>
    <lineage>
        <taxon>Bacteria</taxon>
        <taxon>Bacillati</taxon>
        <taxon>Actinomycetota</taxon>
        <taxon>Actinomycetes</taxon>
        <taxon>Bifidobacteriales</taxon>
        <taxon>Bifidobacteriaceae</taxon>
        <taxon>Scardovia</taxon>
    </lineage>
</organism>
<dbReference type="CDD" id="cd07505">
    <property type="entry name" value="HAD_BPGM-like"/>
    <property type="match status" value="1"/>
</dbReference>
<dbReference type="InterPro" id="IPR023214">
    <property type="entry name" value="HAD_sf"/>
</dbReference>
<dbReference type="EMBL" id="ADCX01000002">
    <property type="protein sequence ID" value="EFG26603.2"/>
    <property type="molecule type" value="Genomic_DNA"/>
</dbReference>
<proteinExistence type="predicted"/>
<dbReference type="Gene3D" id="3.40.50.1000">
    <property type="entry name" value="HAD superfamily/HAD-like"/>
    <property type="match status" value="1"/>
</dbReference>
<dbReference type="HOGENOM" id="CLU_045011_13_1_11"/>
<sequence>MVEMAQYGPQAVFFDMDGTIINSEPLWAQSERAIMKKYDIAWPAGLSARLQGTSLAYVAQALINLGLPLSQEETIDAMVSYVHQREAVQLPWIDGAQEFIGRIHQAGIPCLLVTGSPRILVENLVSQTPEGTFAGFICDDSLPDNRKKPLPDPYFAAASLLGIDPEDKKSMGRCLIFEDSAPGLKSASQTGAVVVRKIGETSTAFAEEGGQFMSVSSFEGMSVDDTALIMREAHEAGYVH</sequence>
<name>W5IHW2_SCAIO</name>
<dbReference type="RefSeq" id="WP_231287943.1">
    <property type="nucleotide sequence ID" value="NZ_GG770225.1"/>
</dbReference>